<comment type="caution">
    <text evidence="2">The sequence shown here is derived from an EMBL/GenBank/DDBJ whole genome shotgun (WGS) entry which is preliminary data.</text>
</comment>
<feature type="chain" id="PRO_5026772844" evidence="1">
    <location>
        <begin position="32"/>
        <end position="256"/>
    </location>
</feature>
<proteinExistence type="predicted"/>
<protein>
    <submittedName>
        <fullName evidence="2">Uncharacterized protein</fullName>
    </submittedName>
</protein>
<dbReference type="EMBL" id="WKJM01000034">
    <property type="protein sequence ID" value="MRX11420.1"/>
    <property type="molecule type" value="Genomic_DNA"/>
</dbReference>
<evidence type="ECO:0000256" key="1">
    <source>
        <dbReference type="SAM" id="SignalP"/>
    </source>
</evidence>
<organism evidence="2 3">
    <name type="scientific">Duganella alba</name>
    <dbReference type="NCBI Taxonomy" id="2666081"/>
    <lineage>
        <taxon>Bacteria</taxon>
        <taxon>Pseudomonadati</taxon>
        <taxon>Pseudomonadota</taxon>
        <taxon>Betaproteobacteria</taxon>
        <taxon>Burkholderiales</taxon>
        <taxon>Oxalobacteraceae</taxon>
        <taxon>Telluria group</taxon>
        <taxon>Duganella</taxon>
    </lineage>
</organism>
<evidence type="ECO:0000313" key="2">
    <source>
        <dbReference type="EMBL" id="MRX11420.1"/>
    </source>
</evidence>
<dbReference type="RefSeq" id="WP_154369783.1">
    <property type="nucleotide sequence ID" value="NZ_WKJM01000034.1"/>
</dbReference>
<accession>A0A6L5QNP1</accession>
<dbReference type="AlphaFoldDB" id="A0A6L5QNP1"/>
<sequence length="256" mass="26972">MTWSRRLLGLLTLAAGAAVCLLALVAGLARASAAADWPGAPLPDDAESFRIGPRMTVDGTPMQLQGFQSPQRPEALVSWFRAQLPPPLLENTVNGKLVLGHPQGNYFITIQLAASGQGTRGVVAVSDLRGAMIQRAAGDAAADKLLAGFPAGTQVVGAMNATEQARSATFVALVNRYSEEVNRERLVELLQADGLRLERAAQADPASEAQLPSGVTVGSTLFFRGDGKEATAVITRGADNQVTVVLNTVTHMEQFQ</sequence>
<keyword evidence="3" id="KW-1185">Reference proteome</keyword>
<reference evidence="2 3" key="1">
    <citation type="submission" date="2019-11" db="EMBL/GenBank/DDBJ databases">
        <title>Novel species isolated from a subtropical stream in China.</title>
        <authorList>
            <person name="Lu H."/>
        </authorList>
    </citation>
    <scope>NUCLEOTIDE SEQUENCE [LARGE SCALE GENOMIC DNA]</scope>
    <source>
        <strain evidence="2 3">FT25W</strain>
    </source>
</reference>
<name>A0A6L5QNP1_9BURK</name>
<gene>
    <name evidence="2" type="ORF">GJ697_26705</name>
</gene>
<evidence type="ECO:0000313" key="3">
    <source>
        <dbReference type="Proteomes" id="UP000481037"/>
    </source>
</evidence>
<keyword evidence="1" id="KW-0732">Signal</keyword>
<feature type="signal peptide" evidence="1">
    <location>
        <begin position="1"/>
        <end position="31"/>
    </location>
</feature>
<dbReference type="Proteomes" id="UP000481037">
    <property type="component" value="Unassembled WGS sequence"/>
</dbReference>